<feature type="signal peptide" evidence="2">
    <location>
        <begin position="1"/>
        <end position="21"/>
    </location>
</feature>
<feature type="region of interest" description="Disordered" evidence="1">
    <location>
        <begin position="29"/>
        <end position="92"/>
    </location>
</feature>
<keyword evidence="2" id="KW-0732">Signal</keyword>
<dbReference type="PANTHER" id="PTHR39176:SF1">
    <property type="entry name" value="PERIPLASMIC PROTEIN"/>
    <property type="match status" value="1"/>
</dbReference>
<evidence type="ECO:0000313" key="5">
    <source>
        <dbReference type="Proteomes" id="UP000831787"/>
    </source>
</evidence>
<dbReference type="Gene3D" id="1.20.1270.180">
    <property type="match status" value="1"/>
</dbReference>
<dbReference type="Proteomes" id="UP000831787">
    <property type="component" value="Chromosome"/>
</dbReference>
<reference evidence="4 5" key="1">
    <citation type="submission" date="2022-04" db="EMBL/GenBank/DDBJ databases">
        <title>Halobacillus sp. isolated from saltern.</title>
        <authorList>
            <person name="Won M."/>
            <person name="Lee C.-M."/>
            <person name="Woen H.-Y."/>
            <person name="Kwon S.-W."/>
        </authorList>
    </citation>
    <scope>NUCLEOTIDE SEQUENCE [LARGE SCALE GENOMIC DNA]</scope>
    <source>
        <strain evidence="4 5">SSBR10-3</strain>
    </source>
</reference>
<keyword evidence="5" id="KW-1185">Reference proteome</keyword>
<evidence type="ECO:0000313" key="4">
    <source>
        <dbReference type="EMBL" id="UOQ44898.1"/>
    </source>
</evidence>
<evidence type="ECO:0000256" key="1">
    <source>
        <dbReference type="SAM" id="MobiDB-lite"/>
    </source>
</evidence>
<dbReference type="Pfam" id="PF07007">
    <property type="entry name" value="LprI"/>
    <property type="match status" value="1"/>
</dbReference>
<feature type="chain" id="PRO_5046682231" evidence="2">
    <location>
        <begin position="22"/>
        <end position="209"/>
    </location>
</feature>
<sequence>MKNTRAIFIVMATVVSLFILAACENSSEETSAISDNQLNNNNSSEKEKDDSSNAEAIENASTTGNTDTKEKEGASNHSSSKEEVPATSTIEASLKEEYVKKLESTKKETEEMEAADSSTYALKKVENDRWQAWDDLLNEIYRTLNDQLPPKEMDQLREEQRKWIKNRDDRALEASLKYEGGTQEHLEYVTVLANLTEERCVELVEDYIK</sequence>
<proteinExistence type="predicted"/>
<organism evidence="4 5">
    <name type="scientific">Halobacillus salinarum</name>
    <dbReference type="NCBI Taxonomy" id="2932257"/>
    <lineage>
        <taxon>Bacteria</taxon>
        <taxon>Bacillati</taxon>
        <taxon>Bacillota</taxon>
        <taxon>Bacilli</taxon>
        <taxon>Bacillales</taxon>
        <taxon>Bacillaceae</taxon>
        <taxon>Halobacillus</taxon>
    </lineage>
</organism>
<dbReference type="RefSeq" id="WP_244711214.1">
    <property type="nucleotide sequence ID" value="NZ_CP095073.1"/>
</dbReference>
<dbReference type="PANTHER" id="PTHR39176">
    <property type="entry name" value="PERIPLASMIC PROTEIN-RELATED"/>
    <property type="match status" value="1"/>
</dbReference>
<evidence type="ECO:0000259" key="3">
    <source>
        <dbReference type="Pfam" id="PF07007"/>
    </source>
</evidence>
<name>A0ABY4EM05_9BACI</name>
<feature type="compositionally biased region" description="Basic and acidic residues" evidence="1">
    <location>
        <begin position="67"/>
        <end position="84"/>
    </location>
</feature>
<feature type="compositionally biased region" description="Polar residues" evidence="1">
    <location>
        <begin position="29"/>
        <end position="43"/>
    </location>
</feature>
<dbReference type="EMBL" id="CP095073">
    <property type="protein sequence ID" value="UOQ44898.1"/>
    <property type="molecule type" value="Genomic_DNA"/>
</dbReference>
<feature type="domain" description="Lysozyme inhibitor LprI-like N-terminal" evidence="3">
    <location>
        <begin position="114"/>
        <end position="203"/>
    </location>
</feature>
<protein>
    <submittedName>
        <fullName evidence="4">DUF1311 domain-containing protein</fullName>
    </submittedName>
</protein>
<dbReference type="InterPro" id="IPR009739">
    <property type="entry name" value="LprI-like_N"/>
</dbReference>
<evidence type="ECO:0000256" key="2">
    <source>
        <dbReference type="SAM" id="SignalP"/>
    </source>
</evidence>
<accession>A0ABY4EM05</accession>
<dbReference type="PROSITE" id="PS51257">
    <property type="entry name" value="PROKAR_LIPOPROTEIN"/>
    <property type="match status" value="1"/>
</dbReference>
<gene>
    <name evidence="4" type="ORF">MUN89_02800</name>
</gene>